<protein>
    <submittedName>
        <fullName evidence="3">Nucleoside-diphosphate-sugar epimerase</fullName>
    </submittedName>
</protein>
<dbReference type="STRING" id="880071.Fleli_1831"/>
<dbReference type="EMBL" id="CP003345">
    <property type="protein sequence ID" value="AFM04229.1"/>
    <property type="molecule type" value="Genomic_DNA"/>
</dbReference>
<dbReference type="FunFam" id="3.40.50.720:FF:000077">
    <property type="entry name" value="L-threonine 3-dehydrogenase, mitochondrial"/>
    <property type="match status" value="1"/>
</dbReference>
<comment type="similarity">
    <text evidence="1">Belongs to the NAD(P)-dependent epimerase/dehydratase family.</text>
</comment>
<dbReference type="Proteomes" id="UP000006054">
    <property type="component" value="Chromosome"/>
</dbReference>
<dbReference type="Pfam" id="PF01370">
    <property type="entry name" value="Epimerase"/>
    <property type="match status" value="1"/>
</dbReference>
<accession>I4AJU4</accession>
<dbReference type="InterPro" id="IPR036291">
    <property type="entry name" value="NAD(P)-bd_dom_sf"/>
</dbReference>
<dbReference type="InterPro" id="IPR001509">
    <property type="entry name" value="Epimerase_deHydtase"/>
</dbReference>
<dbReference type="SUPFAM" id="SSF51735">
    <property type="entry name" value="NAD(P)-binding Rossmann-fold domains"/>
    <property type="match status" value="1"/>
</dbReference>
<dbReference type="KEGG" id="fli:Fleli_1831"/>
<keyword evidence="4" id="KW-1185">Reference proteome</keyword>
<gene>
    <name evidence="3" type="ordered locus">Fleli_1831</name>
</gene>
<dbReference type="InterPro" id="IPR051225">
    <property type="entry name" value="NAD(P)_epim/dehydratase"/>
</dbReference>
<dbReference type="GO" id="GO:0008743">
    <property type="term" value="F:L-threonine 3-dehydrogenase activity"/>
    <property type="evidence" value="ECO:0007669"/>
    <property type="project" value="TreeGrafter"/>
</dbReference>
<dbReference type="RefSeq" id="WP_014797681.1">
    <property type="nucleotide sequence ID" value="NC_018018.1"/>
</dbReference>
<reference evidence="4" key="1">
    <citation type="submission" date="2012-06" db="EMBL/GenBank/DDBJ databases">
        <title>The complete genome of Flexibacter litoralis DSM 6794.</title>
        <authorList>
            <person name="Lucas S."/>
            <person name="Copeland A."/>
            <person name="Lapidus A."/>
            <person name="Glavina del Rio T."/>
            <person name="Dalin E."/>
            <person name="Tice H."/>
            <person name="Bruce D."/>
            <person name="Goodwin L."/>
            <person name="Pitluck S."/>
            <person name="Peters L."/>
            <person name="Ovchinnikova G."/>
            <person name="Lu M."/>
            <person name="Kyrpides N."/>
            <person name="Mavromatis K."/>
            <person name="Ivanova N."/>
            <person name="Brettin T."/>
            <person name="Detter J.C."/>
            <person name="Han C."/>
            <person name="Larimer F."/>
            <person name="Land M."/>
            <person name="Hauser L."/>
            <person name="Markowitz V."/>
            <person name="Cheng J.-F."/>
            <person name="Hugenholtz P."/>
            <person name="Woyke T."/>
            <person name="Wu D."/>
            <person name="Spring S."/>
            <person name="Lang E."/>
            <person name="Kopitz M."/>
            <person name="Brambilla E."/>
            <person name="Klenk H.-P."/>
            <person name="Eisen J.A."/>
        </authorList>
    </citation>
    <scope>NUCLEOTIDE SEQUENCE [LARGE SCALE GENOMIC DNA]</scope>
    <source>
        <strain evidence="4">ATCC 23117 / DSM 6794 / NBRC 15988 / NCIMB 1366 / Sio-4</strain>
    </source>
</reference>
<feature type="domain" description="NAD-dependent epimerase/dehydratase" evidence="2">
    <location>
        <begin position="4"/>
        <end position="230"/>
    </location>
</feature>
<evidence type="ECO:0000313" key="4">
    <source>
        <dbReference type="Proteomes" id="UP000006054"/>
    </source>
</evidence>
<dbReference type="PATRIC" id="fig|880071.3.peg.1811"/>
<name>I4AJU4_BERLS</name>
<sequence length="315" mass="35867">MEKILIIGANGQLGTELSAALQQKYGQNAIIRSDIRKPQEEVGIFEMLNVLDADALLSIVKKYEITQIYHLAAILSAKGEENPIQTWNINMNGLLNVLEVARHEKLNKVYYPSSIAVFGTTTPSPAPQYTSMNPSTIYGISKRAGEQWCEYYFNKYGVDVRSLRYPGLISYKTPPGGGTTDYAVDIFYKAVEGEHFSCFLSENTRLPMMYMPDAVRATMELMEAPKESLSTHEGYNLNAFDCTPKELYHEIKKHVPNLEISYKIDELRQSIADSWSDTMNDDIARQDWNWNHKFDMESTTKEMLANLKKKFAVQK</sequence>
<dbReference type="GO" id="GO:0006567">
    <property type="term" value="P:L-threonine catabolic process"/>
    <property type="evidence" value="ECO:0007669"/>
    <property type="project" value="TreeGrafter"/>
</dbReference>
<evidence type="ECO:0000313" key="3">
    <source>
        <dbReference type="EMBL" id="AFM04229.1"/>
    </source>
</evidence>
<dbReference type="AlphaFoldDB" id="I4AJU4"/>
<dbReference type="Gene3D" id="3.40.50.720">
    <property type="entry name" value="NAD(P)-binding Rossmann-like Domain"/>
    <property type="match status" value="1"/>
</dbReference>
<dbReference type="HOGENOM" id="CLU_007383_19_1_10"/>
<dbReference type="PANTHER" id="PTHR42687:SF1">
    <property type="entry name" value="L-THREONINE 3-DEHYDROGENASE, MITOCHONDRIAL"/>
    <property type="match status" value="1"/>
</dbReference>
<proteinExistence type="inferred from homology"/>
<evidence type="ECO:0000256" key="1">
    <source>
        <dbReference type="ARBA" id="ARBA00007637"/>
    </source>
</evidence>
<dbReference type="PANTHER" id="PTHR42687">
    <property type="entry name" value="L-THREONINE 3-DEHYDROGENASE"/>
    <property type="match status" value="1"/>
</dbReference>
<dbReference type="OrthoDB" id="9779902at2"/>
<evidence type="ECO:0000259" key="2">
    <source>
        <dbReference type="Pfam" id="PF01370"/>
    </source>
</evidence>
<organism evidence="3 4">
    <name type="scientific">Bernardetia litoralis (strain ATCC 23117 / DSM 6794 / NBRC 15988 / NCIMB 1366 / Fx l1 / Sio-4)</name>
    <name type="common">Flexibacter litoralis</name>
    <dbReference type="NCBI Taxonomy" id="880071"/>
    <lineage>
        <taxon>Bacteria</taxon>
        <taxon>Pseudomonadati</taxon>
        <taxon>Bacteroidota</taxon>
        <taxon>Cytophagia</taxon>
        <taxon>Cytophagales</taxon>
        <taxon>Bernardetiaceae</taxon>
        <taxon>Bernardetia</taxon>
    </lineage>
</organism>
<dbReference type="eggNOG" id="COG0451">
    <property type="taxonomic scope" value="Bacteria"/>
</dbReference>